<keyword evidence="4" id="KW-1185">Reference proteome</keyword>
<evidence type="ECO:0000313" key="3">
    <source>
        <dbReference type="EMBL" id="MBB4805373.1"/>
    </source>
</evidence>
<organism evidence="3 4">
    <name type="scientific">Chryseobacterium defluvii</name>
    <dbReference type="NCBI Taxonomy" id="160396"/>
    <lineage>
        <taxon>Bacteria</taxon>
        <taxon>Pseudomonadati</taxon>
        <taxon>Bacteroidota</taxon>
        <taxon>Flavobacteriia</taxon>
        <taxon>Flavobacteriales</taxon>
        <taxon>Weeksellaceae</taxon>
        <taxon>Chryseobacterium group</taxon>
        <taxon>Chryseobacterium</taxon>
    </lineage>
</organism>
<proteinExistence type="predicted"/>
<dbReference type="EMBL" id="JACHLE010000001">
    <property type="protein sequence ID" value="MBB4805373.1"/>
    <property type="molecule type" value="Genomic_DNA"/>
</dbReference>
<dbReference type="AlphaFoldDB" id="A0A840KCV9"/>
<accession>A0A840KCV9</accession>
<feature type="chain" id="PRO_5033025446" description="DUF6705 domain-containing protein" evidence="1">
    <location>
        <begin position="19"/>
        <end position="187"/>
    </location>
</feature>
<evidence type="ECO:0000259" key="2">
    <source>
        <dbReference type="Pfam" id="PF20448"/>
    </source>
</evidence>
<dbReference type="InterPro" id="IPR046551">
    <property type="entry name" value="DUF6705"/>
</dbReference>
<gene>
    <name evidence="3" type="ORF">HNP38_000645</name>
</gene>
<dbReference type="Pfam" id="PF20448">
    <property type="entry name" value="DUF6705"/>
    <property type="match status" value="1"/>
</dbReference>
<feature type="domain" description="DUF6705" evidence="2">
    <location>
        <begin position="1"/>
        <end position="187"/>
    </location>
</feature>
<evidence type="ECO:0000256" key="1">
    <source>
        <dbReference type="SAM" id="SignalP"/>
    </source>
</evidence>
<dbReference type="PROSITE" id="PS51257">
    <property type="entry name" value="PROKAR_LIPOPROTEIN"/>
    <property type="match status" value="1"/>
</dbReference>
<dbReference type="RefSeq" id="WP_184184351.1">
    <property type="nucleotide sequence ID" value="NZ_JACHLE010000001.1"/>
</dbReference>
<feature type="signal peptide" evidence="1">
    <location>
        <begin position="1"/>
        <end position="18"/>
    </location>
</feature>
<name>A0A840KCV9_9FLAO</name>
<sequence length="187" mass="21884">MKKAFLFILLIIITACKAQQIYPLRPVPIDLPENSYEKDTNNELQDYEGTWKGTWNGKTIWITLKKITYKYETALKYYRDYLIGKFVVKDANGLILFDNTNLPDGNAKIKGINFRKYGDKYSFIYIDMDLCAMNGSGRFNFTDSTKTKLEWKYSEDENIIDTDCFYYGWAQADRPQPLPNNIILTKQ</sequence>
<comment type="caution">
    <text evidence="3">The sequence shown here is derived from an EMBL/GenBank/DDBJ whole genome shotgun (WGS) entry which is preliminary data.</text>
</comment>
<keyword evidence="1" id="KW-0732">Signal</keyword>
<reference evidence="3 4" key="1">
    <citation type="submission" date="2020-08" db="EMBL/GenBank/DDBJ databases">
        <title>Functional genomics of gut bacteria from endangered species of beetles.</title>
        <authorList>
            <person name="Carlos-Shanley C."/>
        </authorList>
    </citation>
    <scope>NUCLEOTIDE SEQUENCE [LARGE SCALE GENOMIC DNA]</scope>
    <source>
        <strain evidence="3 4">S00151</strain>
    </source>
</reference>
<evidence type="ECO:0000313" key="4">
    <source>
        <dbReference type="Proteomes" id="UP000592180"/>
    </source>
</evidence>
<dbReference type="Proteomes" id="UP000592180">
    <property type="component" value="Unassembled WGS sequence"/>
</dbReference>
<protein>
    <recommendedName>
        <fullName evidence="2">DUF6705 domain-containing protein</fullName>
    </recommendedName>
</protein>